<dbReference type="Pfam" id="PF00730">
    <property type="entry name" value="HhH-GPD"/>
    <property type="match status" value="1"/>
</dbReference>
<dbReference type="GO" id="GO:0000703">
    <property type="term" value="F:oxidized pyrimidine nucleobase lesion DNA N-glycosylase activity"/>
    <property type="evidence" value="ECO:0007669"/>
    <property type="project" value="TreeGrafter"/>
</dbReference>
<dbReference type="Pfam" id="PF00633">
    <property type="entry name" value="HHH"/>
    <property type="match status" value="1"/>
</dbReference>
<comment type="similarity">
    <text evidence="1">Belongs to the Nth/MutY family.</text>
</comment>
<keyword evidence="4" id="KW-0234">DNA repair</keyword>
<keyword evidence="2" id="KW-0227">DNA damage</keyword>
<dbReference type="PANTHER" id="PTHR43286:SF1">
    <property type="entry name" value="ENDONUCLEASE III-LIKE PROTEIN 1"/>
    <property type="match status" value="1"/>
</dbReference>
<accession>A0A3P7PQP3</accession>
<dbReference type="InterPro" id="IPR000445">
    <property type="entry name" value="HhH_motif"/>
</dbReference>
<protein>
    <recommendedName>
        <fullName evidence="8">HhH-GPD domain-containing protein</fullName>
    </recommendedName>
</protein>
<dbReference type="CDD" id="cd00056">
    <property type="entry name" value="ENDO3c"/>
    <property type="match status" value="1"/>
</dbReference>
<dbReference type="GO" id="GO:0003906">
    <property type="term" value="F:DNA-(apurinic or apyrimidinic site) endonuclease activity"/>
    <property type="evidence" value="ECO:0007669"/>
    <property type="project" value="TreeGrafter"/>
</dbReference>
<dbReference type="GO" id="GO:0005634">
    <property type="term" value="C:nucleus"/>
    <property type="evidence" value="ECO:0007669"/>
    <property type="project" value="TreeGrafter"/>
</dbReference>
<dbReference type="SMART" id="SM00478">
    <property type="entry name" value="ENDO3c"/>
    <property type="match status" value="1"/>
</dbReference>
<evidence type="ECO:0000256" key="2">
    <source>
        <dbReference type="ARBA" id="ARBA00022763"/>
    </source>
</evidence>
<dbReference type="GO" id="GO:0006289">
    <property type="term" value="P:nucleotide-excision repair"/>
    <property type="evidence" value="ECO:0007669"/>
    <property type="project" value="TreeGrafter"/>
</dbReference>
<feature type="domain" description="HhH-GPD" evidence="8">
    <location>
        <begin position="23"/>
        <end position="144"/>
    </location>
</feature>
<evidence type="ECO:0000256" key="1">
    <source>
        <dbReference type="ARBA" id="ARBA00008343"/>
    </source>
</evidence>
<keyword evidence="10" id="KW-1185">Reference proteome</keyword>
<keyword evidence="5" id="KW-0456">Lyase</keyword>
<evidence type="ECO:0000259" key="8">
    <source>
        <dbReference type="SMART" id="SM00478"/>
    </source>
</evidence>
<evidence type="ECO:0000256" key="6">
    <source>
        <dbReference type="ARBA" id="ARBA00023295"/>
    </source>
</evidence>
<evidence type="ECO:0000313" key="10">
    <source>
        <dbReference type="Proteomes" id="UP000281553"/>
    </source>
</evidence>
<dbReference type="GO" id="GO:0006285">
    <property type="term" value="P:base-excision repair, AP site formation"/>
    <property type="evidence" value="ECO:0007669"/>
    <property type="project" value="TreeGrafter"/>
</dbReference>
<evidence type="ECO:0000256" key="4">
    <source>
        <dbReference type="ARBA" id="ARBA00023204"/>
    </source>
</evidence>
<gene>
    <name evidence="9" type="ORF">DILT_LOCUS13627</name>
</gene>
<evidence type="ECO:0000256" key="7">
    <source>
        <dbReference type="SAM" id="MobiDB-lite"/>
    </source>
</evidence>
<keyword evidence="3" id="KW-0378">Hydrolase</keyword>
<evidence type="ECO:0000256" key="3">
    <source>
        <dbReference type="ARBA" id="ARBA00022801"/>
    </source>
</evidence>
<dbReference type="Proteomes" id="UP000281553">
    <property type="component" value="Unassembled WGS sequence"/>
</dbReference>
<dbReference type="GO" id="GO:0003677">
    <property type="term" value="F:DNA binding"/>
    <property type="evidence" value="ECO:0007669"/>
    <property type="project" value="InterPro"/>
</dbReference>
<dbReference type="InterPro" id="IPR023170">
    <property type="entry name" value="HhH_base_excis_C"/>
</dbReference>
<proteinExistence type="inferred from homology"/>
<dbReference type="GO" id="GO:0016829">
    <property type="term" value="F:lyase activity"/>
    <property type="evidence" value="ECO:0007669"/>
    <property type="project" value="UniProtKB-KW"/>
</dbReference>
<dbReference type="Gene3D" id="1.10.1670.10">
    <property type="entry name" value="Helix-hairpin-Helix base-excision DNA repair enzymes (C-terminal)"/>
    <property type="match status" value="1"/>
</dbReference>
<dbReference type="InterPro" id="IPR011257">
    <property type="entry name" value="DNA_glycosylase"/>
</dbReference>
<keyword evidence="6" id="KW-0326">Glycosidase</keyword>
<organism evidence="9 10">
    <name type="scientific">Dibothriocephalus latus</name>
    <name type="common">Fish tapeworm</name>
    <name type="synonym">Diphyllobothrium latum</name>
    <dbReference type="NCBI Taxonomy" id="60516"/>
    <lineage>
        <taxon>Eukaryota</taxon>
        <taxon>Metazoa</taxon>
        <taxon>Spiralia</taxon>
        <taxon>Lophotrochozoa</taxon>
        <taxon>Platyhelminthes</taxon>
        <taxon>Cestoda</taxon>
        <taxon>Eucestoda</taxon>
        <taxon>Diphyllobothriidea</taxon>
        <taxon>Diphyllobothriidae</taxon>
        <taxon>Dibothriocephalus</taxon>
    </lineage>
</organism>
<sequence>MVGAASRQNRKRPTKAKDIEDLVTQPPKSARWEPAKWRQTWENIKQMRVNRDAPQKAKFIKKTCEILHSDYADDIPDTVEKLMTLPGVGPKMAHLAMRCAWKIISGIGVDTHVHRISNRLKWVPKPTKTPEQTRLALEAWLPRH</sequence>
<feature type="region of interest" description="Disordered" evidence="7">
    <location>
        <begin position="1"/>
        <end position="34"/>
    </location>
</feature>
<evidence type="ECO:0000313" key="9">
    <source>
        <dbReference type="EMBL" id="VDN20476.1"/>
    </source>
</evidence>
<dbReference type="OrthoDB" id="2099276at2759"/>
<reference evidence="9 10" key="1">
    <citation type="submission" date="2018-11" db="EMBL/GenBank/DDBJ databases">
        <authorList>
            <consortium name="Pathogen Informatics"/>
        </authorList>
    </citation>
    <scope>NUCLEOTIDE SEQUENCE [LARGE SCALE GENOMIC DNA]</scope>
</reference>
<dbReference type="InterPro" id="IPR003265">
    <property type="entry name" value="HhH-GPD_domain"/>
</dbReference>
<dbReference type="Gene3D" id="1.10.340.30">
    <property type="entry name" value="Hypothetical protein, domain 2"/>
    <property type="match status" value="1"/>
</dbReference>
<name>A0A3P7PQP3_DIBLA</name>
<dbReference type="PANTHER" id="PTHR43286">
    <property type="entry name" value="ENDONUCLEASE III-LIKE PROTEIN 1"/>
    <property type="match status" value="1"/>
</dbReference>
<dbReference type="AlphaFoldDB" id="A0A3P7PQP3"/>
<dbReference type="EMBL" id="UYRU01070969">
    <property type="protein sequence ID" value="VDN20476.1"/>
    <property type="molecule type" value="Genomic_DNA"/>
</dbReference>
<dbReference type="SUPFAM" id="SSF48150">
    <property type="entry name" value="DNA-glycosylase"/>
    <property type="match status" value="1"/>
</dbReference>
<feature type="non-terminal residue" evidence="9">
    <location>
        <position position="144"/>
    </location>
</feature>
<evidence type="ECO:0000256" key="5">
    <source>
        <dbReference type="ARBA" id="ARBA00023239"/>
    </source>
</evidence>